<dbReference type="InterPro" id="IPR017853">
    <property type="entry name" value="GH"/>
</dbReference>
<dbReference type="PANTHER" id="PTHR11177:SF317">
    <property type="entry name" value="CHITINASE 12-RELATED"/>
    <property type="match status" value="1"/>
</dbReference>
<dbReference type="GO" id="GO:0006032">
    <property type="term" value="P:chitin catabolic process"/>
    <property type="evidence" value="ECO:0007669"/>
    <property type="project" value="TreeGrafter"/>
</dbReference>
<dbReference type="EC" id="3.2.1.14" evidence="2"/>
<evidence type="ECO:0000256" key="2">
    <source>
        <dbReference type="ARBA" id="ARBA00012729"/>
    </source>
</evidence>
<feature type="compositionally biased region" description="Basic and acidic residues" evidence="7">
    <location>
        <begin position="55"/>
        <end position="67"/>
    </location>
</feature>
<evidence type="ECO:0000256" key="6">
    <source>
        <dbReference type="RuleBase" id="RU004453"/>
    </source>
</evidence>
<dbReference type="GO" id="GO:0005576">
    <property type="term" value="C:extracellular region"/>
    <property type="evidence" value="ECO:0007669"/>
    <property type="project" value="TreeGrafter"/>
</dbReference>
<protein>
    <recommendedName>
        <fullName evidence="2">chitinase</fullName>
        <ecNumber evidence="2">3.2.1.14</ecNumber>
    </recommendedName>
</protein>
<dbReference type="AlphaFoldDB" id="A0A4V3QXG9"/>
<dbReference type="SMART" id="SM00636">
    <property type="entry name" value="Glyco_18"/>
    <property type="match status" value="1"/>
</dbReference>
<dbReference type="OrthoDB" id="5478822at2"/>
<dbReference type="PROSITE" id="PS51910">
    <property type="entry name" value="GH18_2"/>
    <property type="match status" value="1"/>
</dbReference>
<feature type="domain" description="GH18" evidence="8">
    <location>
        <begin position="1"/>
        <end position="398"/>
    </location>
</feature>
<evidence type="ECO:0000256" key="1">
    <source>
        <dbReference type="ARBA" id="ARBA00000822"/>
    </source>
</evidence>
<evidence type="ECO:0000256" key="7">
    <source>
        <dbReference type="SAM" id="MobiDB-lite"/>
    </source>
</evidence>
<dbReference type="Pfam" id="PF00704">
    <property type="entry name" value="Glyco_hydro_18"/>
    <property type="match status" value="1"/>
</dbReference>
<dbReference type="SUPFAM" id="SSF51445">
    <property type="entry name" value="(Trans)glycosidases"/>
    <property type="match status" value="1"/>
</dbReference>
<dbReference type="GO" id="GO:0008843">
    <property type="term" value="F:endochitinase activity"/>
    <property type="evidence" value="ECO:0007669"/>
    <property type="project" value="UniProtKB-EC"/>
</dbReference>
<evidence type="ECO:0000256" key="5">
    <source>
        <dbReference type="RuleBase" id="RU000489"/>
    </source>
</evidence>
<proteinExistence type="inferred from homology"/>
<dbReference type="Proteomes" id="UP000309848">
    <property type="component" value="Unassembled WGS sequence"/>
</dbReference>
<comment type="catalytic activity">
    <reaction evidence="1">
        <text>Random endo-hydrolysis of N-acetyl-beta-D-glucosaminide (1-&gt;4)-beta-linkages in chitin and chitodextrins.</text>
        <dbReference type="EC" id="3.2.1.14"/>
    </reaction>
</comment>
<name>A0A4V3QXG9_9SPHN</name>
<evidence type="ECO:0000259" key="8">
    <source>
        <dbReference type="PROSITE" id="PS51910"/>
    </source>
</evidence>
<organism evidence="9 10">
    <name type="scientific">Sphingomonas naasensis</name>
    <dbReference type="NCBI Taxonomy" id="1344951"/>
    <lineage>
        <taxon>Bacteria</taxon>
        <taxon>Pseudomonadati</taxon>
        <taxon>Pseudomonadota</taxon>
        <taxon>Alphaproteobacteria</taxon>
        <taxon>Sphingomonadales</taxon>
        <taxon>Sphingomonadaceae</taxon>
        <taxon>Sphingomonas</taxon>
    </lineage>
</organism>
<gene>
    <name evidence="9" type="ORF">E5A74_04540</name>
</gene>
<sequence>MTGYYVGYFWPDYPPEQVDMRAMTHFVFGRVAPGGGSLPGGVPGELVPGGGSSQDPHDPERPDPNKTVEDYLIGRAHTAGTKALLMLGGDGADGIGFYKSTADNIRPTFVKNIVDYLVAHDYDGVDVDWENYLADTQETRDAKIDPIEARRRLKQLIIDVRAAANARPRYQAPNTGVLITYPHYTVSINDLEPGGKVQQWQADIANLVDQFNLMSYGIGTAWNQAGWSSWFSSPIFGATGTTPRDLDSSITAYVKTGVPRERIGIGIGFYGIFYGPTITGPRQDTEHNNIFETNDVALRYSELVRLGYLSHGTYYWDEISQVGYRSYPGGGYVPALEPSLSRAGFLSYEDEASIAAKGKWVRETKLGGAIIWTVNYGYLPGSKTNPLLTAAKTSFLQR</sequence>
<evidence type="ECO:0000313" key="9">
    <source>
        <dbReference type="EMBL" id="TGX46422.1"/>
    </source>
</evidence>
<comment type="caution">
    <text evidence="9">The sequence shown here is derived from an EMBL/GenBank/DDBJ whole genome shotgun (WGS) entry which is preliminary data.</text>
</comment>
<feature type="compositionally biased region" description="Gly residues" evidence="7">
    <location>
        <begin position="38"/>
        <end position="52"/>
    </location>
</feature>
<dbReference type="Gene3D" id="3.20.20.80">
    <property type="entry name" value="Glycosidases"/>
    <property type="match status" value="1"/>
</dbReference>
<dbReference type="InterPro" id="IPR001579">
    <property type="entry name" value="Glyco_hydro_18_chit_AS"/>
</dbReference>
<evidence type="ECO:0000256" key="3">
    <source>
        <dbReference type="ARBA" id="ARBA00022801"/>
    </source>
</evidence>
<dbReference type="InterPro" id="IPR011583">
    <property type="entry name" value="Chitinase_II/V-like_cat"/>
</dbReference>
<dbReference type="EMBL" id="SRXU01000001">
    <property type="protein sequence ID" value="TGX46422.1"/>
    <property type="molecule type" value="Genomic_DNA"/>
</dbReference>
<evidence type="ECO:0000313" key="10">
    <source>
        <dbReference type="Proteomes" id="UP000309848"/>
    </source>
</evidence>
<dbReference type="PROSITE" id="PS01095">
    <property type="entry name" value="GH18_1"/>
    <property type="match status" value="1"/>
</dbReference>
<dbReference type="PANTHER" id="PTHR11177">
    <property type="entry name" value="CHITINASE"/>
    <property type="match status" value="1"/>
</dbReference>
<accession>A0A4V3QXG9</accession>
<dbReference type="InterPro" id="IPR001223">
    <property type="entry name" value="Glyco_hydro18_cat"/>
</dbReference>
<keyword evidence="4 5" id="KW-0326">Glycosidase</keyword>
<keyword evidence="3 5" id="KW-0378">Hydrolase</keyword>
<comment type="similarity">
    <text evidence="6">Belongs to the glycosyl hydrolase 18 family.</text>
</comment>
<feature type="region of interest" description="Disordered" evidence="7">
    <location>
        <begin position="38"/>
        <end position="67"/>
    </location>
</feature>
<dbReference type="InterPro" id="IPR050314">
    <property type="entry name" value="Glycosyl_Hydrlase_18"/>
</dbReference>
<dbReference type="GO" id="GO:0008061">
    <property type="term" value="F:chitin binding"/>
    <property type="evidence" value="ECO:0007669"/>
    <property type="project" value="InterPro"/>
</dbReference>
<dbReference type="GO" id="GO:0005975">
    <property type="term" value="P:carbohydrate metabolic process"/>
    <property type="evidence" value="ECO:0007669"/>
    <property type="project" value="InterPro"/>
</dbReference>
<reference evidence="9 10" key="1">
    <citation type="submission" date="2019-04" db="EMBL/GenBank/DDBJ databases">
        <title>Sphingomonas psychrotolerans sp. nov., isolated from soil in the Tianshan Mountains, Xinjiang, China.</title>
        <authorList>
            <person name="Luo Y."/>
            <person name="Sheng H."/>
        </authorList>
    </citation>
    <scope>NUCLEOTIDE SEQUENCE [LARGE SCALE GENOMIC DNA]</scope>
    <source>
        <strain evidence="9 10">KIS18-15</strain>
    </source>
</reference>
<keyword evidence="10" id="KW-1185">Reference proteome</keyword>
<evidence type="ECO:0000256" key="4">
    <source>
        <dbReference type="ARBA" id="ARBA00023295"/>
    </source>
</evidence>